<evidence type="ECO:0000256" key="2">
    <source>
        <dbReference type="SAM" id="Phobius"/>
    </source>
</evidence>
<dbReference type="PANTHER" id="PTHR34115">
    <property type="entry name" value="PROTEIN, PUTATIVE-RELATED"/>
    <property type="match status" value="1"/>
</dbReference>
<dbReference type="AlphaFoldDB" id="A0AAD9UA30"/>
<reference evidence="3" key="1">
    <citation type="journal article" date="2023" name="Plant J.">
        <title>Genome sequences and population genomics provide insights into the demographic history, inbreeding, and mutation load of two 'living fossil' tree species of Dipteronia.</title>
        <authorList>
            <person name="Feng Y."/>
            <person name="Comes H.P."/>
            <person name="Chen J."/>
            <person name="Zhu S."/>
            <person name="Lu R."/>
            <person name="Zhang X."/>
            <person name="Li P."/>
            <person name="Qiu J."/>
            <person name="Olsen K.M."/>
            <person name="Qiu Y."/>
        </authorList>
    </citation>
    <scope>NUCLEOTIDE SEQUENCE</scope>
    <source>
        <strain evidence="3">KIB01</strain>
    </source>
</reference>
<dbReference type="Proteomes" id="UP001280121">
    <property type="component" value="Unassembled WGS sequence"/>
</dbReference>
<organism evidence="3 4">
    <name type="scientific">Dipteronia dyeriana</name>
    <dbReference type="NCBI Taxonomy" id="168575"/>
    <lineage>
        <taxon>Eukaryota</taxon>
        <taxon>Viridiplantae</taxon>
        <taxon>Streptophyta</taxon>
        <taxon>Embryophyta</taxon>
        <taxon>Tracheophyta</taxon>
        <taxon>Spermatophyta</taxon>
        <taxon>Magnoliopsida</taxon>
        <taxon>eudicotyledons</taxon>
        <taxon>Gunneridae</taxon>
        <taxon>Pentapetalae</taxon>
        <taxon>rosids</taxon>
        <taxon>malvids</taxon>
        <taxon>Sapindales</taxon>
        <taxon>Sapindaceae</taxon>
        <taxon>Hippocastanoideae</taxon>
        <taxon>Acereae</taxon>
        <taxon>Dipteronia</taxon>
    </lineage>
</organism>
<gene>
    <name evidence="3" type="ORF">Ddye_018185</name>
</gene>
<dbReference type="EMBL" id="JANJYI010000005">
    <property type="protein sequence ID" value="KAK2650696.1"/>
    <property type="molecule type" value="Genomic_DNA"/>
</dbReference>
<feature type="transmembrane region" description="Helical" evidence="2">
    <location>
        <begin position="128"/>
        <end position="154"/>
    </location>
</feature>
<accession>A0AAD9UA30</accession>
<protein>
    <submittedName>
        <fullName evidence="3">Uncharacterized protein</fullName>
    </submittedName>
</protein>
<dbReference type="InterPro" id="IPR053258">
    <property type="entry name" value="Ca-permeable_cation_channel"/>
</dbReference>
<feature type="transmembrane region" description="Helical" evidence="2">
    <location>
        <begin position="101"/>
        <end position="122"/>
    </location>
</feature>
<keyword evidence="2" id="KW-0472">Membrane</keyword>
<feature type="compositionally biased region" description="Basic residues" evidence="1">
    <location>
        <begin position="1"/>
        <end position="20"/>
    </location>
</feature>
<comment type="caution">
    <text evidence="3">The sequence shown here is derived from an EMBL/GenBank/DDBJ whole genome shotgun (WGS) entry which is preliminary data.</text>
</comment>
<keyword evidence="2" id="KW-0812">Transmembrane</keyword>
<keyword evidence="2" id="KW-1133">Transmembrane helix</keyword>
<feature type="transmembrane region" description="Helical" evidence="2">
    <location>
        <begin position="40"/>
        <end position="59"/>
    </location>
</feature>
<evidence type="ECO:0000256" key="1">
    <source>
        <dbReference type="SAM" id="MobiDB-lite"/>
    </source>
</evidence>
<evidence type="ECO:0000313" key="3">
    <source>
        <dbReference type="EMBL" id="KAK2650696.1"/>
    </source>
</evidence>
<name>A0AAD9UA30_9ROSI</name>
<evidence type="ECO:0000313" key="4">
    <source>
        <dbReference type="Proteomes" id="UP001280121"/>
    </source>
</evidence>
<feature type="transmembrane region" description="Helical" evidence="2">
    <location>
        <begin position="71"/>
        <end position="89"/>
    </location>
</feature>
<keyword evidence="4" id="KW-1185">Reference proteome</keyword>
<proteinExistence type="predicted"/>
<dbReference type="PANTHER" id="PTHR34115:SF6">
    <property type="entry name" value="PROTEIN, PUTATIVE-RELATED"/>
    <property type="match status" value="1"/>
</dbReference>
<feature type="region of interest" description="Disordered" evidence="1">
    <location>
        <begin position="1"/>
        <end position="30"/>
    </location>
</feature>
<sequence length="181" mass="20601">MNTGHRVRRTSTATRRRQNHKMATDLQGNSDSEQNFFSKMPYHAVFGYLNPLLVAVLQVNNYSFETHTANLWVFVLATLIYCFAFIADIKSQFYNPSYAPLSTLVAVISGSLSSVSLISVFLPDLPGLLIFIPWAFVSIVVSRSFIISLCSWIYQMIRFQVVGIWNRFKGSNLMEHPRLPV</sequence>